<evidence type="ECO:0008006" key="2">
    <source>
        <dbReference type="Google" id="ProtNLM"/>
    </source>
</evidence>
<organism evidence="1">
    <name type="scientific">Salix viminalis</name>
    <name type="common">Common osier</name>
    <name type="synonym">Basket willow</name>
    <dbReference type="NCBI Taxonomy" id="40686"/>
    <lineage>
        <taxon>Eukaryota</taxon>
        <taxon>Viridiplantae</taxon>
        <taxon>Streptophyta</taxon>
        <taxon>Embryophyta</taxon>
        <taxon>Tracheophyta</taxon>
        <taxon>Spermatophyta</taxon>
        <taxon>Magnoliopsida</taxon>
        <taxon>eudicotyledons</taxon>
        <taxon>Gunneridae</taxon>
        <taxon>Pentapetalae</taxon>
        <taxon>rosids</taxon>
        <taxon>fabids</taxon>
        <taxon>Malpighiales</taxon>
        <taxon>Salicaceae</taxon>
        <taxon>Saliceae</taxon>
        <taxon>Salix</taxon>
    </lineage>
</organism>
<dbReference type="InterPro" id="IPR044218">
    <property type="entry name" value="SWEETIE"/>
</dbReference>
<sequence>MTTPTQRGFLVFLGKQLESSDVTPSMKIAALRTLSYTLKTLGEVPLEFKELFDSTIVAAVSHSSQLVRIEAALALRVLAEVDPTCVGGLISYGSNLKIELDSLNGQTTVLAALVSISPKLPLGYPARLPRSVLELSKKMLTESSRNPVAAIVEKEAGWLLLSSLLSSMPKQELEDQVFDILSLWATLFS</sequence>
<reference evidence="1" key="1">
    <citation type="submission" date="2019-03" db="EMBL/GenBank/DDBJ databases">
        <authorList>
            <person name="Mank J."/>
            <person name="Almeida P."/>
        </authorList>
    </citation>
    <scope>NUCLEOTIDE SEQUENCE</scope>
    <source>
        <strain evidence="1">78183</strain>
    </source>
</reference>
<gene>
    <name evidence="1" type="ORF">SVIM_LOCUS255843</name>
</gene>
<dbReference type="InterPro" id="IPR016024">
    <property type="entry name" value="ARM-type_fold"/>
</dbReference>
<dbReference type="AlphaFoldDB" id="A0A6N2LND4"/>
<name>A0A6N2LND4_SALVM</name>
<dbReference type="GO" id="GO:0005975">
    <property type="term" value="P:carbohydrate metabolic process"/>
    <property type="evidence" value="ECO:0007669"/>
    <property type="project" value="InterPro"/>
</dbReference>
<dbReference type="PANTHER" id="PTHR46975:SF2">
    <property type="entry name" value="PROTEIN SWEETIE"/>
    <property type="match status" value="1"/>
</dbReference>
<dbReference type="SUPFAM" id="SSF48371">
    <property type="entry name" value="ARM repeat"/>
    <property type="match status" value="1"/>
</dbReference>
<dbReference type="EMBL" id="CAADRP010001585">
    <property type="protein sequence ID" value="VFU42527.1"/>
    <property type="molecule type" value="Genomic_DNA"/>
</dbReference>
<accession>A0A6N2LND4</accession>
<dbReference type="PANTHER" id="PTHR46975">
    <property type="entry name" value="PROTEIN SWEETIE"/>
    <property type="match status" value="1"/>
</dbReference>
<evidence type="ECO:0000313" key="1">
    <source>
        <dbReference type="EMBL" id="VFU42527.1"/>
    </source>
</evidence>
<protein>
    <recommendedName>
        <fullName evidence="2">Clathrin/coatomer adaptor adaptin-like N-terminal domain-containing protein</fullName>
    </recommendedName>
</protein>
<proteinExistence type="predicted"/>